<dbReference type="AlphaFoldDB" id="A0A420WGL5"/>
<protein>
    <submittedName>
        <fullName evidence="1">Uncharacterized protein</fullName>
    </submittedName>
</protein>
<dbReference type="RefSeq" id="WP_121219683.1">
    <property type="nucleotide sequence ID" value="NZ_RBIG01000002.1"/>
</dbReference>
<gene>
    <name evidence="1" type="ORF">BCL74_2045</name>
</gene>
<proteinExistence type="predicted"/>
<name>A0A420WGL5_9PROT</name>
<dbReference type="EMBL" id="RBIG01000002">
    <property type="protein sequence ID" value="RKQ70106.1"/>
    <property type="molecule type" value="Genomic_DNA"/>
</dbReference>
<dbReference type="Proteomes" id="UP000277424">
    <property type="component" value="Unassembled WGS sequence"/>
</dbReference>
<accession>A0A420WGL5</accession>
<comment type="caution">
    <text evidence="1">The sequence shown here is derived from an EMBL/GenBank/DDBJ whole genome shotgun (WGS) entry which is preliminary data.</text>
</comment>
<reference evidence="1 2" key="1">
    <citation type="submission" date="2018-10" db="EMBL/GenBank/DDBJ databases">
        <title>Comparative analysis of microorganisms from saline springs in Andes Mountain Range, Colombia.</title>
        <authorList>
            <person name="Rubin E."/>
        </authorList>
    </citation>
    <scope>NUCLEOTIDE SEQUENCE [LARGE SCALE GENOMIC DNA]</scope>
    <source>
        <strain evidence="1 2">USBA 36</strain>
    </source>
</reference>
<sequence length="118" mass="12929">MIRSPLPAAILEIVLPLLLVLALLTAGRDAIAHGDASWIMRDKATEHCCGPEDCRPLDPAEVTRKDGAWLVNGIAVPPYNVFPSKASDGRFWGCFYLNYDSAPPVETGPRCLFVPMMF</sequence>
<dbReference type="OrthoDB" id="8420641at2"/>
<organism evidence="1 2">
    <name type="scientific">Oceanibaculum indicum</name>
    <dbReference type="NCBI Taxonomy" id="526216"/>
    <lineage>
        <taxon>Bacteria</taxon>
        <taxon>Pseudomonadati</taxon>
        <taxon>Pseudomonadota</taxon>
        <taxon>Alphaproteobacteria</taxon>
        <taxon>Rhodospirillales</taxon>
        <taxon>Oceanibaculaceae</taxon>
        <taxon>Oceanibaculum</taxon>
    </lineage>
</organism>
<evidence type="ECO:0000313" key="2">
    <source>
        <dbReference type="Proteomes" id="UP000277424"/>
    </source>
</evidence>
<evidence type="ECO:0000313" key="1">
    <source>
        <dbReference type="EMBL" id="RKQ70106.1"/>
    </source>
</evidence>